<evidence type="ECO:0000256" key="4">
    <source>
        <dbReference type="ARBA" id="ARBA00023136"/>
    </source>
</evidence>
<dbReference type="STRING" id="1605367.AFM12_17995"/>
<feature type="transmembrane region" description="Helical" evidence="5">
    <location>
        <begin position="373"/>
        <end position="393"/>
    </location>
</feature>
<dbReference type="PANTHER" id="PTHR23508:SF10">
    <property type="entry name" value="CARBOXYLIC ACID TRANSPORTER PROTEIN HOMOLOG"/>
    <property type="match status" value="1"/>
</dbReference>
<keyword evidence="2 5" id="KW-0812">Transmembrane</keyword>
<keyword evidence="3 5" id="KW-1133">Transmembrane helix</keyword>
<evidence type="ECO:0000313" key="7">
    <source>
        <dbReference type="EMBL" id="KPM46677.1"/>
    </source>
</evidence>
<evidence type="ECO:0000256" key="2">
    <source>
        <dbReference type="ARBA" id="ARBA00022692"/>
    </source>
</evidence>
<dbReference type="OrthoDB" id="9774156at2"/>
<comment type="caution">
    <text evidence="7">The sequence shown here is derived from an EMBL/GenBank/DDBJ whole genome shotgun (WGS) entry which is preliminary data.</text>
</comment>
<evidence type="ECO:0000256" key="1">
    <source>
        <dbReference type="ARBA" id="ARBA00004141"/>
    </source>
</evidence>
<proteinExistence type="predicted"/>
<feature type="transmembrane region" description="Helical" evidence="5">
    <location>
        <begin position="54"/>
        <end position="74"/>
    </location>
</feature>
<dbReference type="GO" id="GO:0046943">
    <property type="term" value="F:carboxylic acid transmembrane transporter activity"/>
    <property type="evidence" value="ECO:0007669"/>
    <property type="project" value="TreeGrafter"/>
</dbReference>
<dbReference type="PANTHER" id="PTHR23508">
    <property type="entry name" value="CARBOXYLIC ACID TRANSPORTER PROTEIN HOMOLOG"/>
    <property type="match status" value="1"/>
</dbReference>
<dbReference type="EMBL" id="LGTQ01000015">
    <property type="protein sequence ID" value="KPM46677.1"/>
    <property type="molecule type" value="Genomic_DNA"/>
</dbReference>
<feature type="domain" description="Major facilitator superfamily (MFS) profile" evidence="6">
    <location>
        <begin position="13"/>
        <end position="401"/>
    </location>
</feature>
<evidence type="ECO:0000256" key="3">
    <source>
        <dbReference type="ARBA" id="ARBA00022989"/>
    </source>
</evidence>
<feature type="transmembrane region" description="Helical" evidence="5">
    <location>
        <begin position="107"/>
        <end position="130"/>
    </location>
</feature>
<dbReference type="InterPro" id="IPR011701">
    <property type="entry name" value="MFS"/>
</dbReference>
<protein>
    <recommendedName>
        <fullName evidence="6">Major facilitator superfamily (MFS) profile domain-containing protein</fullName>
    </recommendedName>
</protein>
<sequence>MTLDLLKKSTLLLLLVASLGYFVDTFDLILFVVIGKSSLAEMGYSGQTLDNMRLFLFDVQMVGLLLGGIFFGILGDKKGRLSVLFGSILLYSVCNIINGFINDIYSYTALRFLAGVGLAGELGVGVTIVAETMPQKIRGYGTSILAATGVLGAVVAGLIGDTLYWRTAFFVGGGLGILLLLMRIGTFESEMFLHAKADQKHERGNIWKLIRIPKSRNTYILSLLVGIPVFFVVTILMQMAPSLATELNIQGEITTGRAVAFIYTGLACGDVLCGVVSQKLKSRKKAIGIFQILSLLISIIYLNLHNQSSTTFYIVCILMGISTGYWIVMITMGAEQFGTNIRATVATTIPNFVRGMAIPISMLYGFLGSFSSLSIIQAALITGITCFAIAIYANYKLPETFHKDLDYLE</sequence>
<feature type="transmembrane region" description="Helical" evidence="5">
    <location>
        <begin position="343"/>
        <end position="367"/>
    </location>
</feature>
<gene>
    <name evidence="7" type="ORF">AFM12_17995</name>
</gene>
<feature type="transmembrane region" description="Helical" evidence="5">
    <location>
        <begin position="12"/>
        <end position="34"/>
    </location>
</feature>
<dbReference type="InterPro" id="IPR020846">
    <property type="entry name" value="MFS_dom"/>
</dbReference>
<feature type="transmembrane region" description="Helical" evidence="5">
    <location>
        <begin position="286"/>
        <end position="304"/>
    </location>
</feature>
<feature type="transmembrane region" description="Helical" evidence="5">
    <location>
        <begin position="81"/>
        <end position="101"/>
    </location>
</feature>
<feature type="transmembrane region" description="Helical" evidence="5">
    <location>
        <begin position="260"/>
        <end position="277"/>
    </location>
</feature>
<keyword evidence="8" id="KW-1185">Reference proteome</keyword>
<keyword evidence="4 5" id="KW-0472">Membrane</keyword>
<feature type="transmembrane region" description="Helical" evidence="5">
    <location>
        <begin position="310"/>
        <end position="331"/>
    </location>
</feature>
<evidence type="ECO:0000256" key="5">
    <source>
        <dbReference type="SAM" id="Phobius"/>
    </source>
</evidence>
<dbReference type="Proteomes" id="UP000050454">
    <property type="component" value="Unassembled WGS sequence"/>
</dbReference>
<comment type="subcellular location">
    <subcellularLocation>
        <location evidence="1">Membrane</location>
        <topology evidence="1">Multi-pass membrane protein</topology>
    </subcellularLocation>
</comment>
<accession>A0A0P7BYP1</accession>
<dbReference type="Gene3D" id="1.20.1250.20">
    <property type="entry name" value="MFS general substrate transporter like domains"/>
    <property type="match status" value="2"/>
</dbReference>
<dbReference type="GO" id="GO:0005886">
    <property type="term" value="C:plasma membrane"/>
    <property type="evidence" value="ECO:0007669"/>
    <property type="project" value="TreeGrafter"/>
</dbReference>
<dbReference type="PROSITE" id="PS50850">
    <property type="entry name" value="MFS"/>
    <property type="match status" value="1"/>
</dbReference>
<dbReference type="InterPro" id="IPR036259">
    <property type="entry name" value="MFS_trans_sf"/>
</dbReference>
<feature type="transmembrane region" description="Helical" evidence="5">
    <location>
        <begin position="163"/>
        <end position="182"/>
    </location>
</feature>
<evidence type="ECO:0000313" key="8">
    <source>
        <dbReference type="Proteomes" id="UP000050454"/>
    </source>
</evidence>
<dbReference type="SUPFAM" id="SSF103473">
    <property type="entry name" value="MFS general substrate transporter"/>
    <property type="match status" value="1"/>
</dbReference>
<feature type="transmembrane region" description="Helical" evidence="5">
    <location>
        <begin position="137"/>
        <end position="157"/>
    </location>
</feature>
<dbReference type="AlphaFoldDB" id="A0A0P7BYP1"/>
<evidence type="ECO:0000259" key="6">
    <source>
        <dbReference type="PROSITE" id="PS50850"/>
    </source>
</evidence>
<organism evidence="7 8">
    <name type="scientific">Jiulongibacter sediminis</name>
    <dbReference type="NCBI Taxonomy" id="1605367"/>
    <lineage>
        <taxon>Bacteria</taxon>
        <taxon>Pseudomonadati</taxon>
        <taxon>Bacteroidota</taxon>
        <taxon>Cytophagia</taxon>
        <taxon>Cytophagales</taxon>
        <taxon>Leadbetterellaceae</taxon>
        <taxon>Jiulongibacter</taxon>
    </lineage>
</organism>
<feature type="transmembrane region" description="Helical" evidence="5">
    <location>
        <begin position="218"/>
        <end position="240"/>
    </location>
</feature>
<name>A0A0P7BYP1_9BACT</name>
<dbReference type="Pfam" id="PF07690">
    <property type="entry name" value="MFS_1"/>
    <property type="match status" value="1"/>
</dbReference>
<reference evidence="7 8" key="1">
    <citation type="submission" date="2015-07" db="EMBL/GenBank/DDBJ databases">
        <title>The draft genome sequence of Leadbetterella sp. JN14-9.</title>
        <authorList>
            <person name="Liu Y."/>
            <person name="Du J."/>
            <person name="Shao Z."/>
        </authorList>
    </citation>
    <scope>NUCLEOTIDE SEQUENCE [LARGE SCALE GENOMIC DNA]</scope>
    <source>
        <strain evidence="7 8">JN14-9</strain>
    </source>
</reference>